<comment type="similarity">
    <text evidence="7">Belongs to the TonB-dependent receptor family.</text>
</comment>
<gene>
    <name evidence="10" type="ORF">DET52_10487</name>
</gene>
<dbReference type="Gene3D" id="2.40.170.20">
    <property type="entry name" value="TonB-dependent receptor, beta-barrel domain"/>
    <property type="match status" value="1"/>
</dbReference>
<sequence length="1063" mass="115695">MKKIALLLAIFAFGLQAAIAQTKEITGTVTSAEDGSSIPGVSVSVKGTTLGTITNIDGEYTLKVPQDATTLIFSFVGMQSLEAPISGAEVNAQMEADVVGLNEVVVTAFGISKAKKALGYAATDVSPEDAIQKSEPDLFRSLDGKIPGVQINASSSTPGSSTKVLIRGNSSFLGNNDPLYVVDGIPYSNTEVTTGGVSARLTNAGAYGTGLSTLDPNNIESMEVLKGAAAAALYGSRAANGVVLITTKSGRKGQAASQKGLEVTVTSSYSLEQVASLPDYQNSYGQGSNFLYSNANGSWGPSFASLDSIATWSNYLAAYPEMAEKQPYQAYPNNVKDLFGTGSLFDNSVNIASNNDKGNVNLTISRLEQDGYIPHSEFERSSFSVGGNQKLENGLTVGGSISFSRTIQEGPFFGAGNYGGSVSSFARTLLMPRNIDAPGLPYETPDGRGLFPFSTSTVDNPLWSWKYNKIKSIMDRTVTTINAGYDFTDWLSASYQFGWNNFRMDRKQVINIGSVGPSDFAGAGQIKNDIYQTEELESNFNVTLNRTFGTDYDLRLVLGHNFNQRSIYRDEATGNKMIFKGIYNVDNTQEQIAEEYQSRRRLWAVYADLMFGYKNYAFLNFSLRNDHSSTLPVEHQSYFYPAVTASFVFTDALEINPKILNFGKVRAGWGRVGNDASPYYVNGTYLQDTPFDGRPIMLLPTISYDPELKPEFTSELEFGTELQFFNSRIGIDFTWYDRRTTDQIAPLSLPSSTGTRQYYTNFGELKNEGIELGVNLVPISLKNSFKWDIYATYSKNDSEVISLIDGTEQITLPTGSTSEPQPTLKPGYPYGFLRGSVIARAEDGTPLVNPSTGSYMEASELGDLGDPNPDFIASINNTFSYKGVSLGMKFDARVGGVISSGPASDLLGRGVTKDTEDRLGTRILPGILADPDTKAPLVDASGNTIPNTIQLQENDLWFASASTEPTFAMNSVDEFRMFDATVFRLSEVILAYDIPRNWLRETFIGSLNLSVIARNLWHYAPGFPEHTNYDPGSNAFGSGNVQGIDRESAPSTRRIGFNIKLTF</sequence>
<dbReference type="RefSeq" id="WP_133464881.1">
    <property type="nucleotide sequence ID" value="NZ_SNWI01000004.1"/>
</dbReference>
<dbReference type="InterPro" id="IPR039426">
    <property type="entry name" value="TonB-dep_rcpt-like"/>
</dbReference>
<dbReference type="GO" id="GO:0009279">
    <property type="term" value="C:cell outer membrane"/>
    <property type="evidence" value="ECO:0007669"/>
    <property type="project" value="UniProtKB-SubCell"/>
</dbReference>
<keyword evidence="4 7" id="KW-0812">Transmembrane</keyword>
<protein>
    <submittedName>
        <fullName evidence="10">TonB-linked SusC/RagA family outer membrane protein</fullName>
    </submittedName>
</protein>
<feature type="signal peptide" evidence="8">
    <location>
        <begin position="1"/>
        <end position="17"/>
    </location>
</feature>
<evidence type="ECO:0000313" key="10">
    <source>
        <dbReference type="EMBL" id="TDO02622.1"/>
    </source>
</evidence>
<evidence type="ECO:0000256" key="5">
    <source>
        <dbReference type="ARBA" id="ARBA00023136"/>
    </source>
</evidence>
<keyword evidence="2 7" id="KW-0813">Transport</keyword>
<keyword evidence="6 7" id="KW-0998">Cell outer membrane</keyword>
<evidence type="ECO:0000259" key="9">
    <source>
        <dbReference type="Pfam" id="PF07715"/>
    </source>
</evidence>
<dbReference type="Gene3D" id="2.60.40.1120">
    <property type="entry name" value="Carboxypeptidase-like, regulatory domain"/>
    <property type="match status" value="1"/>
</dbReference>
<dbReference type="NCBIfam" id="TIGR04057">
    <property type="entry name" value="SusC_RagA_signa"/>
    <property type="match status" value="1"/>
</dbReference>
<evidence type="ECO:0000256" key="2">
    <source>
        <dbReference type="ARBA" id="ARBA00022448"/>
    </source>
</evidence>
<dbReference type="EMBL" id="SNWI01000004">
    <property type="protein sequence ID" value="TDO02622.1"/>
    <property type="molecule type" value="Genomic_DNA"/>
</dbReference>
<dbReference type="Gene3D" id="2.170.130.10">
    <property type="entry name" value="TonB-dependent receptor, plug domain"/>
    <property type="match status" value="1"/>
</dbReference>
<name>A0A4R6H3I6_9BACT</name>
<dbReference type="InterPro" id="IPR012910">
    <property type="entry name" value="Plug_dom"/>
</dbReference>
<feature type="chain" id="PRO_5020584703" evidence="8">
    <location>
        <begin position="18"/>
        <end position="1063"/>
    </location>
</feature>
<evidence type="ECO:0000256" key="6">
    <source>
        <dbReference type="ARBA" id="ARBA00023237"/>
    </source>
</evidence>
<comment type="subcellular location">
    <subcellularLocation>
        <location evidence="1 7">Cell outer membrane</location>
        <topology evidence="1 7">Multi-pass membrane protein</topology>
    </subcellularLocation>
</comment>
<dbReference type="NCBIfam" id="TIGR04056">
    <property type="entry name" value="OMP_RagA_SusC"/>
    <property type="match status" value="1"/>
</dbReference>
<dbReference type="PROSITE" id="PS52016">
    <property type="entry name" value="TONB_DEPENDENT_REC_3"/>
    <property type="match status" value="1"/>
</dbReference>
<evidence type="ECO:0000256" key="1">
    <source>
        <dbReference type="ARBA" id="ARBA00004571"/>
    </source>
</evidence>
<dbReference type="InterPro" id="IPR036942">
    <property type="entry name" value="Beta-barrel_TonB_sf"/>
</dbReference>
<evidence type="ECO:0000313" key="11">
    <source>
        <dbReference type="Proteomes" id="UP000294848"/>
    </source>
</evidence>
<dbReference type="AlphaFoldDB" id="A0A4R6H3I6"/>
<comment type="caution">
    <text evidence="10">The sequence shown here is derived from an EMBL/GenBank/DDBJ whole genome shotgun (WGS) entry which is preliminary data.</text>
</comment>
<dbReference type="Pfam" id="PF13715">
    <property type="entry name" value="CarbopepD_reg_2"/>
    <property type="match status" value="1"/>
</dbReference>
<dbReference type="InterPro" id="IPR023996">
    <property type="entry name" value="TonB-dep_OMP_SusC/RagA"/>
</dbReference>
<dbReference type="SUPFAM" id="SSF49464">
    <property type="entry name" value="Carboxypeptidase regulatory domain-like"/>
    <property type="match status" value="1"/>
</dbReference>
<evidence type="ECO:0000256" key="4">
    <source>
        <dbReference type="ARBA" id="ARBA00022692"/>
    </source>
</evidence>
<dbReference type="InterPro" id="IPR023997">
    <property type="entry name" value="TonB-dep_OMP_SusC/RagA_CS"/>
</dbReference>
<keyword evidence="5 7" id="KW-0472">Membrane</keyword>
<proteinExistence type="inferred from homology"/>
<dbReference type="InterPro" id="IPR037066">
    <property type="entry name" value="Plug_dom_sf"/>
</dbReference>
<evidence type="ECO:0000256" key="8">
    <source>
        <dbReference type="SAM" id="SignalP"/>
    </source>
</evidence>
<dbReference type="InterPro" id="IPR008969">
    <property type="entry name" value="CarboxyPept-like_regulatory"/>
</dbReference>
<dbReference type="SUPFAM" id="SSF56935">
    <property type="entry name" value="Porins"/>
    <property type="match status" value="1"/>
</dbReference>
<organism evidence="10 11">
    <name type="scientific">Sunxiuqinia elliptica</name>
    <dbReference type="NCBI Taxonomy" id="655355"/>
    <lineage>
        <taxon>Bacteria</taxon>
        <taxon>Pseudomonadati</taxon>
        <taxon>Bacteroidota</taxon>
        <taxon>Bacteroidia</taxon>
        <taxon>Marinilabiliales</taxon>
        <taxon>Prolixibacteraceae</taxon>
        <taxon>Sunxiuqinia</taxon>
    </lineage>
</organism>
<evidence type="ECO:0000256" key="3">
    <source>
        <dbReference type="ARBA" id="ARBA00022452"/>
    </source>
</evidence>
<evidence type="ECO:0000256" key="7">
    <source>
        <dbReference type="PROSITE-ProRule" id="PRU01360"/>
    </source>
</evidence>
<dbReference type="Pfam" id="PF07715">
    <property type="entry name" value="Plug"/>
    <property type="match status" value="1"/>
</dbReference>
<dbReference type="Proteomes" id="UP000294848">
    <property type="component" value="Unassembled WGS sequence"/>
</dbReference>
<keyword evidence="3 7" id="KW-1134">Transmembrane beta strand</keyword>
<keyword evidence="8" id="KW-0732">Signal</keyword>
<dbReference type="OrthoDB" id="9768177at2"/>
<reference evidence="10 11" key="1">
    <citation type="submission" date="2019-03" db="EMBL/GenBank/DDBJ databases">
        <title>Freshwater and sediment microbial communities from various areas in North America, analyzing microbe dynamics in response to fracking.</title>
        <authorList>
            <person name="Lamendella R."/>
        </authorList>
    </citation>
    <scope>NUCLEOTIDE SEQUENCE [LARGE SCALE GENOMIC DNA]</scope>
    <source>
        <strain evidence="10 11">114D</strain>
    </source>
</reference>
<feature type="domain" description="TonB-dependent receptor plug" evidence="9">
    <location>
        <begin position="121"/>
        <end position="242"/>
    </location>
</feature>
<accession>A0A4R6H3I6</accession>